<feature type="region of interest" description="Disordered" evidence="1">
    <location>
        <begin position="13"/>
        <end position="50"/>
    </location>
</feature>
<accession>A0A9Q7AM16</accession>
<dbReference type="KEGG" id="aram:KAR29_08830"/>
<gene>
    <name evidence="2" type="ORF">KAR29_08830</name>
</gene>
<reference evidence="3" key="1">
    <citation type="submission" date="2021-04" db="EMBL/GenBank/DDBJ databases">
        <title>A novel Synergistetes isolate from a pyrite-forming mixed culture.</title>
        <authorList>
            <person name="Bunk B."/>
            <person name="Sproer C."/>
            <person name="Spring S."/>
            <person name="Pester M."/>
        </authorList>
    </citation>
    <scope>NUCLEOTIDE SEQUENCE [LARGE SCALE GENOMIC DNA]</scope>
    <source>
        <strain evidence="3">J.5.4.2-T.3.5.2</strain>
    </source>
</reference>
<evidence type="ECO:0000313" key="2">
    <source>
        <dbReference type="EMBL" id="QTX31472.1"/>
    </source>
</evidence>
<organism evidence="2 3">
    <name type="scientific">Aminithiophilus ramosus</name>
    <dbReference type="NCBI Taxonomy" id="3029084"/>
    <lineage>
        <taxon>Bacteria</taxon>
        <taxon>Thermotogati</taxon>
        <taxon>Synergistota</taxon>
        <taxon>Synergistia</taxon>
        <taxon>Synergistales</taxon>
        <taxon>Aminithiophilaceae</taxon>
        <taxon>Aminithiophilus</taxon>
    </lineage>
</organism>
<evidence type="ECO:0000256" key="1">
    <source>
        <dbReference type="SAM" id="MobiDB-lite"/>
    </source>
</evidence>
<keyword evidence="2" id="KW-0969">Cilium</keyword>
<protein>
    <submittedName>
        <fullName evidence="2">Flagellar protein FlaG</fullName>
    </submittedName>
</protein>
<feature type="compositionally biased region" description="Polar residues" evidence="1">
    <location>
        <begin position="16"/>
        <end position="30"/>
    </location>
</feature>
<keyword evidence="2" id="KW-0966">Cell projection</keyword>
<feature type="compositionally biased region" description="Basic and acidic residues" evidence="1">
    <location>
        <begin position="31"/>
        <end position="42"/>
    </location>
</feature>
<sequence>MAKIVDAAAASREILKNSSASPQQLVSSGRNDGREKKEEKTSVEQVQKAARQAQEMAQAFDRSLRFEVREEAGLVQVSVLDTVSDKVVRKIPPDNIVHFVEHIREMFGALMDTEA</sequence>
<dbReference type="EMBL" id="CP072943">
    <property type="protein sequence ID" value="QTX31472.1"/>
    <property type="molecule type" value="Genomic_DNA"/>
</dbReference>
<dbReference type="PANTHER" id="PTHR37166">
    <property type="entry name" value="PROTEIN FLAG"/>
    <property type="match status" value="1"/>
</dbReference>
<dbReference type="InterPro" id="IPR005186">
    <property type="entry name" value="FlaG"/>
</dbReference>
<dbReference type="AlphaFoldDB" id="A0A9Q7AM16"/>
<dbReference type="RefSeq" id="WP_274372637.1">
    <property type="nucleotide sequence ID" value="NZ_CP072943.1"/>
</dbReference>
<keyword evidence="3" id="KW-1185">Reference proteome</keyword>
<dbReference type="Proteomes" id="UP000671879">
    <property type="component" value="Chromosome"/>
</dbReference>
<dbReference type="Pfam" id="PF03646">
    <property type="entry name" value="FlaG"/>
    <property type="match status" value="1"/>
</dbReference>
<dbReference type="SUPFAM" id="SSF160214">
    <property type="entry name" value="FlaG-like"/>
    <property type="match status" value="1"/>
</dbReference>
<dbReference type="PANTHER" id="PTHR37166:SF1">
    <property type="entry name" value="PROTEIN FLAG"/>
    <property type="match status" value="1"/>
</dbReference>
<keyword evidence="2" id="KW-0282">Flagellum</keyword>
<dbReference type="Gene3D" id="3.30.160.170">
    <property type="entry name" value="FlaG-like"/>
    <property type="match status" value="1"/>
</dbReference>
<evidence type="ECO:0000313" key="3">
    <source>
        <dbReference type="Proteomes" id="UP000671879"/>
    </source>
</evidence>
<name>A0A9Q7AM16_9BACT</name>
<dbReference type="InterPro" id="IPR035924">
    <property type="entry name" value="FlaG-like_sf"/>
</dbReference>
<proteinExistence type="predicted"/>